<protein>
    <submittedName>
        <fullName evidence="1">Uncharacterized protein</fullName>
    </submittedName>
</protein>
<keyword evidence="2" id="KW-1185">Reference proteome</keyword>
<dbReference type="EMBL" id="AP023396">
    <property type="protein sequence ID" value="BCK53691.1"/>
    <property type="molecule type" value="Genomic_DNA"/>
</dbReference>
<dbReference type="GeneID" id="80346054"/>
<accession>A0A7G1KFI8</accession>
<sequence>MIPIGFTADRGVRGLDTLAGVLAFLMKEALFVSASEAVTPHAADSVSDRRARHSVVHDLARGLEQAVGLRFTGMRTPLLHHAIDSAPDAELSGYLAEHPRYPPSEWLVDLFVRWEAHREVCRNSASSDGDSSVLESARLQRAALYHAWKSGSISAATEFVLDVVDGGLCRDARGAARALTMLLWAVRDDDTPEDLVRRYFDGHVPATVHDWTRLSFTEPDRPARFSAAASAALTDLLPRPWTRLADARGAADVDEWFIALIRAMGAIQCTLYVLQWVSDRLPLGARAVYGQLTELDADHGSTCALLRFHGTLDMPGFIARQRDQAAVYRRNGDTTGDRFANERMVLPRWLLEHEGELPAPWRHPGWRTATLLNPPKSALARLPPEHAVVVDPLAPQHWQALARQFGQDGATWAAAMAEHMSTAAANRS</sequence>
<proteinExistence type="predicted"/>
<dbReference type="RefSeq" id="WP_187687182.1">
    <property type="nucleotide sequence ID" value="NZ_AP023396.1"/>
</dbReference>
<reference evidence="1 2" key="1">
    <citation type="submission" date="2020-08" db="EMBL/GenBank/DDBJ databases">
        <title>Genome Sequencing of Nocardia wallacei strain FMUON74 and assembly.</title>
        <authorList>
            <person name="Toyokawa M."/>
            <person name="Uesaka K."/>
        </authorList>
    </citation>
    <scope>NUCLEOTIDE SEQUENCE [LARGE SCALE GENOMIC DNA]</scope>
    <source>
        <strain evidence="1 2">FMUON74</strain>
    </source>
</reference>
<dbReference type="KEGG" id="nwl:NWFMUON74_14630"/>
<evidence type="ECO:0000313" key="2">
    <source>
        <dbReference type="Proteomes" id="UP000516173"/>
    </source>
</evidence>
<gene>
    <name evidence="1" type="ORF">NWFMUON74_14630</name>
</gene>
<dbReference type="Proteomes" id="UP000516173">
    <property type="component" value="Chromosome"/>
</dbReference>
<organism evidence="1 2">
    <name type="scientific">Nocardia wallacei</name>
    <dbReference type="NCBI Taxonomy" id="480035"/>
    <lineage>
        <taxon>Bacteria</taxon>
        <taxon>Bacillati</taxon>
        <taxon>Actinomycetota</taxon>
        <taxon>Actinomycetes</taxon>
        <taxon>Mycobacteriales</taxon>
        <taxon>Nocardiaceae</taxon>
        <taxon>Nocardia</taxon>
    </lineage>
</organism>
<name>A0A7G1KFI8_9NOCA</name>
<dbReference type="AlphaFoldDB" id="A0A7G1KFI8"/>
<evidence type="ECO:0000313" key="1">
    <source>
        <dbReference type="EMBL" id="BCK53691.1"/>
    </source>
</evidence>